<keyword evidence="1" id="KW-0812">Transmembrane</keyword>
<dbReference type="Proteomes" id="UP000293347">
    <property type="component" value="Unassembled WGS sequence"/>
</dbReference>
<keyword evidence="1" id="KW-0472">Membrane</keyword>
<evidence type="ECO:0000313" key="3">
    <source>
        <dbReference type="Proteomes" id="UP000293347"/>
    </source>
</evidence>
<reference evidence="2 3" key="1">
    <citation type="submission" date="2019-02" db="EMBL/GenBank/DDBJ databases">
        <title>Pedobacter sp. RP-1-14 sp. nov., isolated from Arctic soil.</title>
        <authorList>
            <person name="Dahal R.H."/>
        </authorList>
    </citation>
    <scope>NUCLEOTIDE SEQUENCE [LARGE SCALE GENOMIC DNA]</scope>
    <source>
        <strain evidence="2 3">RP-1-14</strain>
    </source>
</reference>
<dbReference type="EMBL" id="SJSL01000001">
    <property type="protein sequence ID" value="TCD02994.1"/>
    <property type="molecule type" value="Genomic_DNA"/>
</dbReference>
<sequence>MNNKLEEYVKEHKKAFDTGSPSGQLWSRIEAGLDQESIKKPLRVPFWLGIAASLIVIMTVIFMYTYHSPWAKGELEIADINPVYAKKEMKFANLIEEKKDSLEVFARKNPELYAQFSTDLNQLGSNYEALKKELKTSPNQRAVVKAMVKNLELQLQVINQQLSIISEVDEYKRENQI</sequence>
<dbReference type="RefSeq" id="WP_131593161.1">
    <property type="nucleotide sequence ID" value="NZ_SJSL01000001.1"/>
</dbReference>
<protein>
    <submittedName>
        <fullName evidence="2">Uncharacterized protein</fullName>
    </submittedName>
</protein>
<keyword evidence="1" id="KW-1133">Transmembrane helix</keyword>
<organism evidence="2 3">
    <name type="scientific">Pedobacter psychroterrae</name>
    <dbReference type="NCBI Taxonomy" id="2530453"/>
    <lineage>
        <taxon>Bacteria</taxon>
        <taxon>Pseudomonadati</taxon>
        <taxon>Bacteroidota</taxon>
        <taxon>Sphingobacteriia</taxon>
        <taxon>Sphingobacteriales</taxon>
        <taxon>Sphingobacteriaceae</taxon>
        <taxon>Pedobacter</taxon>
    </lineage>
</organism>
<name>A0A4R0NVC9_9SPHI</name>
<proteinExistence type="predicted"/>
<feature type="transmembrane region" description="Helical" evidence="1">
    <location>
        <begin position="46"/>
        <end position="66"/>
    </location>
</feature>
<gene>
    <name evidence="2" type="ORF">EZ437_03170</name>
</gene>
<dbReference type="OrthoDB" id="1120747at2"/>
<comment type="caution">
    <text evidence="2">The sequence shown here is derived from an EMBL/GenBank/DDBJ whole genome shotgun (WGS) entry which is preliminary data.</text>
</comment>
<evidence type="ECO:0000256" key="1">
    <source>
        <dbReference type="SAM" id="Phobius"/>
    </source>
</evidence>
<dbReference type="AlphaFoldDB" id="A0A4R0NVC9"/>
<accession>A0A4R0NVC9</accession>
<evidence type="ECO:0000313" key="2">
    <source>
        <dbReference type="EMBL" id="TCD02994.1"/>
    </source>
</evidence>
<keyword evidence="3" id="KW-1185">Reference proteome</keyword>